<evidence type="ECO:0000259" key="1">
    <source>
        <dbReference type="SMART" id="SM00829"/>
    </source>
</evidence>
<dbReference type="InterPro" id="IPR011032">
    <property type="entry name" value="GroES-like_sf"/>
</dbReference>
<dbReference type="Gene3D" id="3.40.50.720">
    <property type="entry name" value="NAD(P)-binding Rossmann-like Domain"/>
    <property type="match status" value="1"/>
</dbReference>
<organism evidence="2 3">
    <name type="scientific">Streptomyces bullii</name>
    <dbReference type="NCBI Taxonomy" id="349910"/>
    <lineage>
        <taxon>Bacteria</taxon>
        <taxon>Bacillati</taxon>
        <taxon>Actinomycetota</taxon>
        <taxon>Actinomycetes</taxon>
        <taxon>Kitasatosporales</taxon>
        <taxon>Streptomycetaceae</taxon>
        <taxon>Streptomyces</taxon>
    </lineage>
</organism>
<accession>A0ABW0UXF0</accession>
<sequence>MKAISYARYGGPEVLALGEVRDPKVGPDSVLVKVRAAAVNPVDWKAREGHLDGLFESAFPVVPGWDVSGVVVQPGVAVSEFDVGDEVIGYVREDFLSRGTFAEYVAAPLRTLARKPGNLSYEEAAGLPLVGLTAYQVLSKVLQVKRGETVLVHAAAGGVGSMAVQLAAHLGARVIGTASEHNHDFVRGLGGEPVTYGEGLGERVRGLAPEGVDAVFDTVGGDTLRVSANLVAPEGRLVSIADVDVVTYGGRYYFVRPDPEDLRRLSELAEAGVLRVHVSETFPLHRAADAHRLSQEGRTRGKIVVVVDWDAGAEGGSQGV</sequence>
<protein>
    <submittedName>
        <fullName evidence="2">NADP-dependent oxidoreductase</fullName>
        <ecNumber evidence="2">1.-.-.-</ecNumber>
    </submittedName>
</protein>
<dbReference type="EC" id="1.-.-.-" evidence="2"/>
<dbReference type="CDD" id="cd05289">
    <property type="entry name" value="MDR_like_2"/>
    <property type="match status" value="1"/>
</dbReference>
<dbReference type="InterPro" id="IPR050700">
    <property type="entry name" value="YIM1/Zinc_Alcohol_DH_Fams"/>
</dbReference>
<proteinExistence type="predicted"/>
<dbReference type="Gene3D" id="3.90.180.10">
    <property type="entry name" value="Medium-chain alcohol dehydrogenases, catalytic domain"/>
    <property type="match status" value="1"/>
</dbReference>
<gene>
    <name evidence="2" type="ORF">ACFPZJ_28715</name>
</gene>
<dbReference type="SUPFAM" id="SSF51735">
    <property type="entry name" value="NAD(P)-binding Rossmann-fold domains"/>
    <property type="match status" value="1"/>
</dbReference>
<comment type="caution">
    <text evidence="2">The sequence shown here is derived from an EMBL/GenBank/DDBJ whole genome shotgun (WGS) entry which is preliminary data.</text>
</comment>
<dbReference type="InterPro" id="IPR013154">
    <property type="entry name" value="ADH-like_N"/>
</dbReference>
<dbReference type="PANTHER" id="PTHR11695">
    <property type="entry name" value="ALCOHOL DEHYDROGENASE RELATED"/>
    <property type="match status" value="1"/>
</dbReference>
<dbReference type="InterPro" id="IPR020843">
    <property type="entry name" value="ER"/>
</dbReference>
<dbReference type="GO" id="GO:0016491">
    <property type="term" value="F:oxidoreductase activity"/>
    <property type="evidence" value="ECO:0007669"/>
    <property type="project" value="UniProtKB-KW"/>
</dbReference>
<keyword evidence="3" id="KW-1185">Reference proteome</keyword>
<dbReference type="Proteomes" id="UP001596154">
    <property type="component" value="Unassembled WGS sequence"/>
</dbReference>
<dbReference type="Pfam" id="PF13602">
    <property type="entry name" value="ADH_zinc_N_2"/>
    <property type="match status" value="1"/>
</dbReference>
<feature type="domain" description="Enoyl reductase (ER)" evidence="1">
    <location>
        <begin position="10"/>
        <end position="305"/>
    </location>
</feature>
<dbReference type="SUPFAM" id="SSF50129">
    <property type="entry name" value="GroES-like"/>
    <property type="match status" value="1"/>
</dbReference>
<dbReference type="EMBL" id="JBHSNY010000010">
    <property type="protein sequence ID" value="MFC5637685.1"/>
    <property type="molecule type" value="Genomic_DNA"/>
</dbReference>
<evidence type="ECO:0000313" key="2">
    <source>
        <dbReference type="EMBL" id="MFC5637685.1"/>
    </source>
</evidence>
<evidence type="ECO:0000313" key="3">
    <source>
        <dbReference type="Proteomes" id="UP001596154"/>
    </source>
</evidence>
<dbReference type="RefSeq" id="WP_381027422.1">
    <property type="nucleotide sequence ID" value="NZ_JBHSNY010000010.1"/>
</dbReference>
<dbReference type="Pfam" id="PF08240">
    <property type="entry name" value="ADH_N"/>
    <property type="match status" value="1"/>
</dbReference>
<name>A0ABW0UXF0_9ACTN</name>
<dbReference type="PANTHER" id="PTHR11695:SF294">
    <property type="entry name" value="RETICULON-4-INTERACTING PROTEIN 1, MITOCHONDRIAL"/>
    <property type="match status" value="1"/>
</dbReference>
<keyword evidence="2" id="KW-0560">Oxidoreductase</keyword>
<reference evidence="3" key="1">
    <citation type="journal article" date="2019" name="Int. J. Syst. Evol. Microbiol.">
        <title>The Global Catalogue of Microorganisms (GCM) 10K type strain sequencing project: providing services to taxonomists for standard genome sequencing and annotation.</title>
        <authorList>
            <consortium name="The Broad Institute Genomics Platform"/>
            <consortium name="The Broad Institute Genome Sequencing Center for Infectious Disease"/>
            <person name="Wu L."/>
            <person name="Ma J."/>
        </authorList>
    </citation>
    <scope>NUCLEOTIDE SEQUENCE [LARGE SCALE GENOMIC DNA]</scope>
    <source>
        <strain evidence="3">CGMCC 4.7248</strain>
    </source>
</reference>
<dbReference type="SMART" id="SM00829">
    <property type="entry name" value="PKS_ER"/>
    <property type="match status" value="1"/>
</dbReference>
<dbReference type="InterPro" id="IPR036291">
    <property type="entry name" value="NAD(P)-bd_dom_sf"/>
</dbReference>